<gene>
    <name evidence="1" type="ORF">FALBO_5316</name>
</gene>
<organism evidence="1 2">
    <name type="scientific">Fusarium albosuccineum</name>
    <dbReference type="NCBI Taxonomy" id="1237068"/>
    <lineage>
        <taxon>Eukaryota</taxon>
        <taxon>Fungi</taxon>
        <taxon>Dikarya</taxon>
        <taxon>Ascomycota</taxon>
        <taxon>Pezizomycotina</taxon>
        <taxon>Sordariomycetes</taxon>
        <taxon>Hypocreomycetidae</taxon>
        <taxon>Hypocreales</taxon>
        <taxon>Nectriaceae</taxon>
        <taxon>Fusarium</taxon>
        <taxon>Fusarium decemcellulare species complex</taxon>
    </lineage>
</organism>
<comment type="caution">
    <text evidence="1">The sequence shown here is derived from an EMBL/GenBank/DDBJ whole genome shotgun (WGS) entry which is preliminary data.</text>
</comment>
<keyword evidence="2" id="KW-1185">Reference proteome</keyword>
<sequence>MTKIFVTGATGYVGGDALYTLVREHPEYEITALVWSKEKGDVVTSQYPSFQLVYGDLDDSTLLVEQVSKADITCHWANCEHEGAAKAIVEGLSRKTGDAPGFLIHLSGADIICFPDLRDDTYGIKRDRVFDDWDGLEEVTSPPDDAPHREVDLAILEGAKKGEKTAIVCPPTIYGPGRGPGNKRSIQVPELALSSLRRGSALTVQGGETIWNSVHVHDLSKLFLKLVEAAAQGGGQADWGPKGFYFAENGDFSWKAIAETIAKEAKEQGFRESEKVESLSVEDVNKVWFYGAFFWGTNSRSRAVRARKVLDWEPEGGDIFEDIAEVVASEAASLGDLGLTK</sequence>
<dbReference type="GO" id="GO:0005737">
    <property type="term" value="C:cytoplasm"/>
    <property type="evidence" value="ECO:0007669"/>
    <property type="project" value="TreeGrafter"/>
</dbReference>
<dbReference type="SUPFAM" id="SSF51735">
    <property type="entry name" value="NAD(P)-binding Rossmann-fold domains"/>
    <property type="match status" value="1"/>
</dbReference>
<dbReference type="GO" id="GO:0004029">
    <property type="term" value="F:aldehyde dehydrogenase (NAD+) activity"/>
    <property type="evidence" value="ECO:0007669"/>
    <property type="project" value="TreeGrafter"/>
</dbReference>
<dbReference type="AlphaFoldDB" id="A0A8H4LGQ8"/>
<dbReference type="Gene3D" id="3.40.50.720">
    <property type="entry name" value="NAD(P)-binding Rossmann-like Domain"/>
    <property type="match status" value="2"/>
</dbReference>
<dbReference type="Proteomes" id="UP000554235">
    <property type="component" value="Unassembled WGS sequence"/>
</dbReference>
<protein>
    <submittedName>
        <fullName evidence="1">NAD dependent epimerase dehydratase family</fullName>
    </submittedName>
</protein>
<reference evidence="1 2" key="1">
    <citation type="submission" date="2020-01" db="EMBL/GenBank/DDBJ databases">
        <title>Identification and distribution of gene clusters putatively required for synthesis of sphingolipid metabolism inhibitors in phylogenetically diverse species of the filamentous fungus Fusarium.</title>
        <authorList>
            <person name="Kim H.-S."/>
            <person name="Busman M."/>
            <person name="Brown D.W."/>
            <person name="Divon H."/>
            <person name="Uhlig S."/>
            <person name="Proctor R.H."/>
        </authorList>
    </citation>
    <scope>NUCLEOTIDE SEQUENCE [LARGE SCALE GENOMIC DNA]</scope>
    <source>
        <strain evidence="1 2">NRRL 20459</strain>
    </source>
</reference>
<evidence type="ECO:0000313" key="2">
    <source>
        <dbReference type="Proteomes" id="UP000554235"/>
    </source>
</evidence>
<dbReference type="PANTHER" id="PTHR48079:SF6">
    <property type="entry name" value="NAD(P)-BINDING DOMAIN-CONTAINING PROTEIN-RELATED"/>
    <property type="match status" value="1"/>
</dbReference>
<dbReference type="InterPro" id="IPR051783">
    <property type="entry name" value="NAD(P)-dependent_oxidoreduct"/>
</dbReference>
<proteinExistence type="predicted"/>
<evidence type="ECO:0000313" key="1">
    <source>
        <dbReference type="EMBL" id="KAF4467813.1"/>
    </source>
</evidence>
<name>A0A8H4LGQ8_9HYPO</name>
<dbReference type="PANTHER" id="PTHR48079">
    <property type="entry name" value="PROTEIN YEEZ"/>
    <property type="match status" value="1"/>
</dbReference>
<dbReference type="OrthoDB" id="2130169at2759"/>
<accession>A0A8H4LGQ8</accession>
<dbReference type="InterPro" id="IPR036291">
    <property type="entry name" value="NAD(P)-bd_dom_sf"/>
</dbReference>
<dbReference type="EMBL" id="JAADYS010000693">
    <property type="protein sequence ID" value="KAF4467813.1"/>
    <property type="molecule type" value="Genomic_DNA"/>
</dbReference>